<protein>
    <submittedName>
        <fullName evidence="1">Uncharacterized protein</fullName>
    </submittedName>
</protein>
<reference evidence="1 2" key="1">
    <citation type="journal article" date="2019" name="Genome Biol. Evol.">
        <title>Insights into the evolution of the New World diploid cottons (Gossypium, subgenus Houzingenia) based on genome sequencing.</title>
        <authorList>
            <person name="Grover C.E."/>
            <person name="Arick M.A. 2nd"/>
            <person name="Thrash A."/>
            <person name="Conover J.L."/>
            <person name="Sanders W.S."/>
            <person name="Peterson D.G."/>
            <person name="Frelichowski J.E."/>
            <person name="Scheffler J.A."/>
            <person name="Scheffler B.E."/>
            <person name="Wendel J.F."/>
        </authorList>
    </citation>
    <scope>NUCLEOTIDE SEQUENCE [LARGE SCALE GENOMIC DNA]</scope>
    <source>
        <strain evidence="1">4</strain>
        <tissue evidence="1">Leaf</tissue>
    </source>
</reference>
<keyword evidence="2" id="KW-1185">Reference proteome</keyword>
<evidence type="ECO:0000313" key="2">
    <source>
        <dbReference type="Proteomes" id="UP000593574"/>
    </source>
</evidence>
<dbReference type="AlphaFoldDB" id="A0A7J8Z761"/>
<evidence type="ECO:0000313" key="1">
    <source>
        <dbReference type="EMBL" id="MBA0707621.1"/>
    </source>
</evidence>
<dbReference type="Proteomes" id="UP000593574">
    <property type="component" value="Unassembled WGS sequence"/>
</dbReference>
<comment type="caution">
    <text evidence="1">The sequence shown here is derived from an EMBL/GenBank/DDBJ whole genome shotgun (WGS) entry which is preliminary data.</text>
</comment>
<name>A0A7J8Z761_9ROSI</name>
<sequence length="151" mass="17150">MWHGMAYPEGHDKCGWRWFIDGRFSVAAAHRPLPMAKGMPKDNDLLNLDSKKKKEFSLENDKISDSRSTVDWETKKVRFKEGEGDDGDVLIDMVVDLDPQPKVSWKQMLLGKGNPGQEEGYAKVDSVEYLEFLERDIKKSMVNGVTSQKSG</sequence>
<dbReference type="EMBL" id="JABEZV010000003">
    <property type="protein sequence ID" value="MBA0707621.1"/>
    <property type="molecule type" value="Genomic_DNA"/>
</dbReference>
<accession>A0A7J8Z761</accession>
<proteinExistence type="predicted"/>
<gene>
    <name evidence="1" type="ORF">Golax_019651</name>
</gene>
<organism evidence="1 2">
    <name type="scientific">Gossypium laxum</name>
    <dbReference type="NCBI Taxonomy" id="34288"/>
    <lineage>
        <taxon>Eukaryota</taxon>
        <taxon>Viridiplantae</taxon>
        <taxon>Streptophyta</taxon>
        <taxon>Embryophyta</taxon>
        <taxon>Tracheophyta</taxon>
        <taxon>Spermatophyta</taxon>
        <taxon>Magnoliopsida</taxon>
        <taxon>eudicotyledons</taxon>
        <taxon>Gunneridae</taxon>
        <taxon>Pentapetalae</taxon>
        <taxon>rosids</taxon>
        <taxon>malvids</taxon>
        <taxon>Malvales</taxon>
        <taxon>Malvaceae</taxon>
        <taxon>Malvoideae</taxon>
        <taxon>Gossypium</taxon>
    </lineage>
</organism>